<evidence type="ECO:0000313" key="5">
    <source>
        <dbReference type="Proteomes" id="UP000287188"/>
    </source>
</evidence>
<dbReference type="Proteomes" id="UP000287188">
    <property type="component" value="Unassembled WGS sequence"/>
</dbReference>
<dbReference type="NCBIfam" id="NF009154">
    <property type="entry name" value="PRK12497.3-3"/>
    <property type="match status" value="1"/>
</dbReference>
<dbReference type="NCBIfam" id="TIGR00252">
    <property type="entry name" value="YraN family protein"/>
    <property type="match status" value="1"/>
</dbReference>
<dbReference type="SUPFAM" id="SSF52980">
    <property type="entry name" value="Restriction endonuclease-like"/>
    <property type="match status" value="1"/>
</dbReference>
<dbReference type="InterPro" id="IPR003509">
    <property type="entry name" value="UPF0102_YraN-like"/>
</dbReference>
<dbReference type="PANTHER" id="PTHR34039">
    <property type="entry name" value="UPF0102 PROTEIN YRAN"/>
    <property type="match status" value="1"/>
</dbReference>
<dbReference type="InterPro" id="IPR011856">
    <property type="entry name" value="tRNA_endonuc-like_dom_sf"/>
</dbReference>
<dbReference type="GO" id="GO:0003676">
    <property type="term" value="F:nucleic acid binding"/>
    <property type="evidence" value="ECO:0007669"/>
    <property type="project" value="InterPro"/>
</dbReference>
<comment type="caution">
    <text evidence="4">The sequence shown here is derived from an EMBL/GenBank/DDBJ whole genome shotgun (WGS) entry which is preliminary data.</text>
</comment>
<dbReference type="HAMAP" id="MF_00048">
    <property type="entry name" value="UPF0102"/>
    <property type="match status" value="1"/>
</dbReference>
<name>A0A402AMY0_9CHLR</name>
<evidence type="ECO:0000256" key="3">
    <source>
        <dbReference type="SAM" id="MobiDB-lite"/>
    </source>
</evidence>
<dbReference type="EMBL" id="BIFS01000001">
    <property type="protein sequence ID" value="GCE20466.1"/>
    <property type="molecule type" value="Genomic_DNA"/>
</dbReference>
<dbReference type="CDD" id="cd20736">
    <property type="entry name" value="PoNe_Nuclease"/>
    <property type="match status" value="1"/>
</dbReference>
<feature type="region of interest" description="Disordered" evidence="3">
    <location>
        <begin position="1"/>
        <end position="20"/>
    </location>
</feature>
<gene>
    <name evidence="4" type="ORF">KDK_42660</name>
</gene>
<evidence type="ECO:0000256" key="2">
    <source>
        <dbReference type="HAMAP-Rule" id="MF_00048"/>
    </source>
</evidence>
<comment type="similarity">
    <text evidence="1 2">Belongs to the UPF0102 family.</text>
</comment>
<dbReference type="InterPro" id="IPR011335">
    <property type="entry name" value="Restrct_endonuc-II-like"/>
</dbReference>
<dbReference type="Gene3D" id="3.40.1350.10">
    <property type="match status" value="1"/>
</dbReference>
<reference evidence="5" key="1">
    <citation type="submission" date="2018-12" db="EMBL/GenBank/DDBJ databases">
        <title>Tengunoibacter tsumagoiensis gen. nov., sp. nov., Dictyobacter kobayashii sp. nov., D. alpinus sp. nov., and D. joshuensis sp. nov. and description of Dictyobacteraceae fam. nov. within the order Ktedonobacterales isolated from Tengu-no-mugimeshi.</title>
        <authorList>
            <person name="Wang C.M."/>
            <person name="Zheng Y."/>
            <person name="Sakai Y."/>
            <person name="Toyoda A."/>
            <person name="Minakuchi Y."/>
            <person name="Abe K."/>
            <person name="Yokota A."/>
            <person name="Yabe S."/>
        </authorList>
    </citation>
    <scope>NUCLEOTIDE SEQUENCE [LARGE SCALE GENOMIC DNA]</scope>
    <source>
        <strain evidence="5">Uno11</strain>
    </source>
</reference>
<dbReference type="NCBIfam" id="NF009150">
    <property type="entry name" value="PRK12497.1-3"/>
    <property type="match status" value="1"/>
</dbReference>
<dbReference type="AlphaFoldDB" id="A0A402AMY0"/>
<accession>A0A402AMY0</accession>
<keyword evidence="5" id="KW-1185">Reference proteome</keyword>
<organism evidence="4 5">
    <name type="scientific">Dictyobacter kobayashii</name>
    <dbReference type="NCBI Taxonomy" id="2014872"/>
    <lineage>
        <taxon>Bacteria</taxon>
        <taxon>Bacillati</taxon>
        <taxon>Chloroflexota</taxon>
        <taxon>Ktedonobacteria</taxon>
        <taxon>Ktedonobacterales</taxon>
        <taxon>Dictyobacteraceae</taxon>
        <taxon>Dictyobacter</taxon>
    </lineage>
</organism>
<dbReference type="Pfam" id="PF02021">
    <property type="entry name" value="UPF0102"/>
    <property type="match status" value="1"/>
</dbReference>
<sequence length="135" mass="15417">MVEVKEQRIGSSGNAARQGLGRTGERLAAERLEQVGYSILERNFRCRYGEIDLVAEHGSDLVFIEVKTRRGLTHGLPEEAVNRRKQQKIIQVGQYYLFVNNADLARSWRVDVVAVQLSTTGRLEEIRIYQHAFSE</sequence>
<evidence type="ECO:0000256" key="1">
    <source>
        <dbReference type="ARBA" id="ARBA00006738"/>
    </source>
</evidence>
<protein>
    <recommendedName>
        <fullName evidence="2">UPF0102 protein KDK_42660</fullName>
    </recommendedName>
</protein>
<dbReference type="PANTHER" id="PTHR34039:SF1">
    <property type="entry name" value="UPF0102 PROTEIN YRAN"/>
    <property type="match status" value="1"/>
</dbReference>
<dbReference type="RefSeq" id="WP_246035414.1">
    <property type="nucleotide sequence ID" value="NZ_BIFS01000001.1"/>
</dbReference>
<proteinExistence type="inferred from homology"/>
<evidence type="ECO:0000313" key="4">
    <source>
        <dbReference type="EMBL" id="GCE20466.1"/>
    </source>
</evidence>